<evidence type="ECO:0000313" key="5">
    <source>
        <dbReference type="Proteomes" id="UP000504882"/>
    </source>
</evidence>
<dbReference type="InterPro" id="IPR032466">
    <property type="entry name" value="Metal_Hydrolase"/>
</dbReference>
<reference evidence="4 5" key="1">
    <citation type="submission" date="2019-03" db="EMBL/GenBank/DDBJ databases">
        <title>Genomic features of bacteria from cold environments.</title>
        <authorList>
            <person name="Shen L."/>
        </authorList>
    </citation>
    <scope>NUCLEOTIDE SEQUENCE [LARGE SCALE GENOMIC DNA]</scope>
    <source>
        <strain evidence="5">T3246-1</strain>
    </source>
</reference>
<feature type="domain" description="Amidohydrolase-related" evidence="3">
    <location>
        <begin position="50"/>
        <end position="328"/>
    </location>
</feature>
<evidence type="ECO:0000313" key="4">
    <source>
        <dbReference type="EMBL" id="TDE91474.1"/>
    </source>
</evidence>
<dbReference type="InterPro" id="IPR052350">
    <property type="entry name" value="Metallo-dep_Lactonases"/>
</dbReference>
<feature type="region of interest" description="Disordered" evidence="2">
    <location>
        <begin position="20"/>
        <end position="42"/>
    </location>
</feature>
<dbReference type="InterPro" id="IPR006680">
    <property type="entry name" value="Amidohydro-rel"/>
</dbReference>
<dbReference type="PANTHER" id="PTHR43569:SF2">
    <property type="entry name" value="AMIDOHYDROLASE-RELATED DOMAIN-CONTAINING PROTEIN"/>
    <property type="match status" value="1"/>
</dbReference>
<dbReference type="Pfam" id="PF04909">
    <property type="entry name" value="Amidohydro_2"/>
    <property type="match status" value="1"/>
</dbReference>
<dbReference type="EMBL" id="SMNA01000007">
    <property type="protein sequence ID" value="TDE91474.1"/>
    <property type="molecule type" value="Genomic_DNA"/>
</dbReference>
<sequence length="334" mass="35732">MPVIRIRAIAPLWPAPWCGRGRRGRSGAHGGTAGRSPRRGHEVQDVTMKIDAHHHVWDLAVHPQDWISPEFAPVIGRDFDTGDWRAVAEPAGVTHAVIVQTVPQDSETPYLLDLAAQHPHVLGVVGWVQFGATDLTARLDALSDHPASDLLVGLRDLSEQREDAAWLAGPEAARTFAAAGERDLTIDLLIREEHLAAAAEAVRAHPDTWFVVDHLAKPDLDRTTPGEWAASMAPLAEAPNVALKFSGYATLTADLAAADLTLAGYLNAALEKFGPRRVMFGSDWPVSLVGGSYAQVVAAAEAALAVVDADDGLRGEFFTGAATRWYGLEPPTAA</sequence>
<protein>
    <submittedName>
        <fullName evidence="4">Amidohydrolase</fullName>
    </submittedName>
</protein>
<dbReference type="Proteomes" id="UP000504882">
    <property type="component" value="Unassembled WGS sequence"/>
</dbReference>
<comment type="similarity">
    <text evidence="1">Belongs to the metallo-dependent hydrolases superfamily.</text>
</comment>
<keyword evidence="5" id="KW-1185">Reference proteome</keyword>
<dbReference type="SUPFAM" id="SSF51556">
    <property type="entry name" value="Metallo-dependent hydrolases"/>
    <property type="match status" value="1"/>
</dbReference>
<name>A0ABY2E2Q0_9MICO</name>
<gene>
    <name evidence="4" type="ORF">EXU48_15050</name>
</gene>
<organism evidence="4 5">
    <name type="scientific">Occultella glacieicola</name>
    <dbReference type="NCBI Taxonomy" id="2518684"/>
    <lineage>
        <taxon>Bacteria</taxon>
        <taxon>Bacillati</taxon>
        <taxon>Actinomycetota</taxon>
        <taxon>Actinomycetes</taxon>
        <taxon>Micrococcales</taxon>
        <taxon>Ruaniaceae</taxon>
        <taxon>Occultella</taxon>
    </lineage>
</organism>
<dbReference type="PANTHER" id="PTHR43569">
    <property type="entry name" value="AMIDOHYDROLASE"/>
    <property type="match status" value="1"/>
</dbReference>
<dbReference type="Gene3D" id="3.20.20.140">
    <property type="entry name" value="Metal-dependent hydrolases"/>
    <property type="match status" value="1"/>
</dbReference>
<evidence type="ECO:0000259" key="3">
    <source>
        <dbReference type="Pfam" id="PF04909"/>
    </source>
</evidence>
<evidence type="ECO:0000256" key="2">
    <source>
        <dbReference type="SAM" id="MobiDB-lite"/>
    </source>
</evidence>
<comment type="caution">
    <text evidence="4">The sequence shown here is derived from an EMBL/GenBank/DDBJ whole genome shotgun (WGS) entry which is preliminary data.</text>
</comment>
<proteinExistence type="inferred from homology"/>
<evidence type="ECO:0000256" key="1">
    <source>
        <dbReference type="ARBA" id="ARBA00038310"/>
    </source>
</evidence>
<accession>A0ABY2E2Q0</accession>